<reference evidence="4" key="2">
    <citation type="submission" date="2015-01" db="EMBL/GenBank/DDBJ databases">
        <title>Evolutionary Origins and Diversification of the Mycorrhizal Mutualists.</title>
        <authorList>
            <consortium name="DOE Joint Genome Institute"/>
            <consortium name="Mycorrhizal Genomics Consortium"/>
            <person name="Kohler A."/>
            <person name="Kuo A."/>
            <person name="Nagy L.G."/>
            <person name="Floudas D."/>
            <person name="Copeland A."/>
            <person name="Barry K.W."/>
            <person name="Cichocki N."/>
            <person name="Veneault-Fourrey C."/>
            <person name="LaButti K."/>
            <person name="Lindquist E.A."/>
            <person name="Lipzen A."/>
            <person name="Lundell T."/>
            <person name="Morin E."/>
            <person name="Murat C."/>
            <person name="Riley R."/>
            <person name="Ohm R."/>
            <person name="Sun H."/>
            <person name="Tunlid A."/>
            <person name="Henrissat B."/>
            <person name="Grigoriev I.V."/>
            <person name="Hibbett D.S."/>
            <person name="Martin F."/>
        </authorList>
    </citation>
    <scope>NUCLEOTIDE SEQUENCE [LARGE SCALE GENOMIC DNA]</scope>
    <source>
        <strain evidence="4">LaAM-08-1</strain>
    </source>
</reference>
<evidence type="ECO:0000313" key="3">
    <source>
        <dbReference type="EMBL" id="KIJ99020.1"/>
    </source>
</evidence>
<dbReference type="EMBL" id="KN839161">
    <property type="protein sequence ID" value="KIJ90532.1"/>
    <property type="molecule type" value="Genomic_DNA"/>
</dbReference>
<feature type="region of interest" description="Disordered" evidence="1">
    <location>
        <begin position="1"/>
        <end position="53"/>
    </location>
</feature>
<dbReference type="HOGENOM" id="CLU_3069015_0_0_1"/>
<evidence type="ECO:0000313" key="4">
    <source>
        <dbReference type="Proteomes" id="UP000054477"/>
    </source>
</evidence>
<accession>A0A0C9X1X9</accession>
<name>A0A0C9X1X9_9AGAR</name>
<sequence>MSPAPATEQAPACSKQHINRHATSSASDSMVPSRGATSLSVMWKPDNEEGEGM</sequence>
<evidence type="ECO:0000256" key="1">
    <source>
        <dbReference type="SAM" id="MobiDB-lite"/>
    </source>
</evidence>
<dbReference type="Proteomes" id="UP000054477">
    <property type="component" value="Unassembled WGS sequence"/>
</dbReference>
<keyword evidence="4" id="KW-1185">Reference proteome</keyword>
<reference evidence="2" key="3">
    <citation type="submission" date="2015-02" db="EMBL/GenBank/DDBJ databases">
        <title>Evolutionary Origins and Diversification of the Mycorrhizal Mutualists.</title>
        <authorList>
            <consortium name="DOE Joint Genome Institute"/>
            <consortium name="Mycorrhizal Genomics Consortium"/>
            <person name="Kohler A."/>
            <person name="Kuo A."/>
            <person name="Nagy L.G."/>
            <person name="Floudas D."/>
            <person name="Copeland A."/>
            <person name="Barry K.W."/>
            <person name="Cichocki N."/>
            <person name="Veneault-Fourrey C."/>
            <person name="LaButti K."/>
            <person name="Lindquist E.A."/>
            <person name="Lipzen A."/>
            <person name="Lundell T."/>
            <person name="Morin E."/>
            <person name="Murat C."/>
            <person name="Riley R."/>
            <person name="Ohm R."/>
            <person name="Sun H."/>
            <person name="Tunlid A."/>
            <person name="Henrissat B."/>
            <person name="Grigoriev I.V."/>
            <person name="Hibbett D.S."/>
            <person name="Martin F."/>
        </authorList>
    </citation>
    <scope>NUCLEOTIDE SEQUENCE</scope>
    <source>
        <strain evidence="2 4">LaAM-08-1</strain>
    </source>
</reference>
<dbReference type="EMBL" id="KN838656">
    <property type="protein sequence ID" value="KIJ99020.1"/>
    <property type="molecule type" value="Genomic_DNA"/>
</dbReference>
<proteinExistence type="predicted"/>
<dbReference type="AlphaFoldDB" id="A0A0C9X1X9"/>
<feature type="compositionally biased region" description="Polar residues" evidence="1">
    <location>
        <begin position="21"/>
        <end position="40"/>
    </location>
</feature>
<gene>
    <name evidence="2" type="ORF">K443DRAFT_15143</name>
    <name evidence="3" type="ORF">K443DRAFT_8752</name>
</gene>
<protein>
    <submittedName>
        <fullName evidence="2">Uncharacterized protein</fullName>
    </submittedName>
</protein>
<reference evidence="2 4" key="1">
    <citation type="submission" date="2014-04" db="EMBL/GenBank/DDBJ databases">
        <authorList>
            <consortium name="DOE Joint Genome Institute"/>
            <person name="Kuo A."/>
            <person name="Kohler A."/>
            <person name="Nagy L.G."/>
            <person name="Floudas D."/>
            <person name="Copeland A."/>
            <person name="Barry K.W."/>
            <person name="Cichocki N."/>
            <person name="Veneault-Fourrey C."/>
            <person name="LaButti K."/>
            <person name="Lindquist E.A."/>
            <person name="Lipzen A."/>
            <person name="Lundell T."/>
            <person name="Morin E."/>
            <person name="Murat C."/>
            <person name="Sun H."/>
            <person name="Tunlid A."/>
            <person name="Henrissat B."/>
            <person name="Grigoriev I.V."/>
            <person name="Hibbett D.S."/>
            <person name="Martin F."/>
            <person name="Nordberg H.P."/>
            <person name="Cantor M.N."/>
            <person name="Hua S.X."/>
        </authorList>
    </citation>
    <scope>NUCLEOTIDE SEQUENCE [LARGE SCALE GENOMIC DNA]</scope>
    <source>
        <strain evidence="2 4">LaAM-08-1</strain>
    </source>
</reference>
<organism evidence="2 4">
    <name type="scientific">Laccaria amethystina LaAM-08-1</name>
    <dbReference type="NCBI Taxonomy" id="1095629"/>
    <lineage>
        <taxon>Eukaryota</taxon>
        <taxon>Fungi</taxon>
        <taxon>Dikarya</taxon>
        <taxon>Basidiomycota</taxon>
        <taxon>Agaricomycotina</taxon>
        <taxon>Agaricomycetes</taxon>
        <taxon>Agaricomycetidae</taxon>
        <taxon>Agaricales</taxon>
        <taxon>Agaricineae</taxon>
        <taxon>Hydnangiaceae</taxon>
        <taxon>Laccaria</taxon>
    </lineage>
</organism>
<evidence type="ECO:0000313" key="2">
    <source>
        <dbReference type="EMBL" id="KIJ90532.1"/>
    </source>
</evidence>